<evidence type="ECO:0000313" key="3">
    <source>
        <dbReference type="EMBL" id="PSL56991.1"/>
    </source>
</evidence>
<dbReference type="AlphaFoldDB" id="A0A2P8IEU3"/>
<feature type="signal peptide" evidence="1">
    <location>
        <begin position="1"/>
        <end position="22"/>
    </location>
</feature>
<dbReference type="PANTHER" id="PTHR46825:SF7">
    <property type="entry name" value="D-ALANYL-D-ALANINE CARBOXYPEPTIDASE"/>
    <property type="match status" value="1"/>
</dbReference>
<gene>
    <name evidence="3" type="ORF">B0I31_103751</name>
</gene>
<keyword evidence="1" id="KW-0732">Signal</keyword>
<dbReference type="PANTHER" id="PTHR46825">
    <property type="entry name" value="D-ALANYL-D-ALANINE-CARBOXYPEPTIDASE/ENDOPEPTIDASE AMPH"/>
    <property type="match status" value="1"/>
</dbReference>
<proteinExistence type="predicted"/>
<sequence>MVAAAMAAVAVAGLALTEVASAGASGDRSRSGHDKALQAGLEALVADGRLPGMLMSVRDRNGRVTNYTAGVGDVRTKSKVPTDGYVRIASITKMFTAVATLQLADEGKLALDDTVEKFLPGVVRGTGDGAAIDGRTITIRQLLNHTSGMPTGVPFMGNGILPVRDRYFETREMLDAALTQAPTFAPGQDRVWAYSNTGYMLLGLVAQKAAGRPFAEVVTDRIIDRIGLKKTYYPGPGDRDIRAPHPQGYLFPKDDRGEPTAGDLIDITRFDPSIAGAAGQMIAAPSDLNKFLVALQGGRLLKPGRLAEMRQTVDAPGLFEGWRYGLGVIEMKLSCGITAYGHGGDADGFQTRAAITPDGRAVTVAGTNDEVRQYEVIALFDKALCATK</sequence>
<keyword evidence="3" id="KW-0121">Carboxypeptidase</keyword>
<dbReference type="InterPro" id="IPR001466">
    <property type="entry name" value="Beta-lactam-related"/>
</dbReference>
<dbReference type="Pfam" id="PF00144">
    <property type="entry name" value="Beta-lactamase"/>
    <property type="match status" value="1"/>
</dbReference>
<reference evidence="3 4" key="1">
    <citation type="submission" date="2018-03" db="EMBL/GenBank/DDBJ databases">
        <title>Genomic Encyclopedia of Type Strains, Phase III (KMG-III): the genomes of soil and plant-associated and newly described type strains.</title>
        <authorList>
            <person name="Whitman W."/>
        </authorList>
    </citation>
    <scope>NUCLEOTIDE SEQUENCE [LARGE SCALE GENOMIC DNA]</scope>
    <source>
        <strain evidence="3 4">CGMCC 4.7097</strain>
    </source>
</reference>
<organism evidence="3 4">
    <name type="scientific">Saccharothrix carnea</name>
    <dbReference type="NCBI Taxonomy" id="1280637"/>
    <lineage>
        <taxon>Bacteria</taxon>
        <taxon>Bacillati</taxon>
        <taxon>Actinomycetota</taxon>
        <taxon>Actinomycetes</taxon>
        <taxon>Pseudonocardiales</taxon>
        <taxon>Pseudonocardiaceae</taxon>
        <taxon>Saccharothrix</taxon>
    </lineage>
</organism>
<dbReference type="OrthoDB" id="503788at2"/>
<dbReference type="InterPro" id="IPR050491">
    <property type="entry name" value="AmpC-like"/>
</dbReference>
<evidence type="ECO:0000313" key="4">
    <source>
        <dbReference type="Proteomes" id="UP000241118"/>
    </source>
</evidence>
<dbReference type="RefSeq" id="WP_106615349.1">
    <property type="nucleotide sequence ID" value="NZ_PYAX01000003.1"/>
</dbReference>
<keyword evidence="4" id="KW-1185">Reference proteome</keyword>
<protein>
    <submittedName>
        <fullName evidence="3">D-alanyl-D-alanine carboxypeptidase</fullName>
    </submittedName>
</protein>
<dbReference type="Gene3D" id="3.40.710.10">
    <property type="entry name" value="DD-peptidase/beta-lactamase superfamily"/>
    <property type="match status" value="1"/>
</dbReference>
<name>A0A2P8IEU3_SACCR</name>
<keyword evidence="3" id="KW-0378">Hydrolase</keyword>
<evidence type="ECO:0000256" key="1">
    <source>
        <dbReference type="SAM" id="SignalP"/>
    </source>
</evidence>
<evidence type="ECO:0000259" key="2">
    <source>
        <dbReference type="Pfam" id="PF00144"/>
    </source>
</evidence>
<dbReference type="SUPFAM" id="SSF56601">
    <property type="entry name" value="beta-lactamase/transpeptidase-like"/>
    <property type="match status" value="1"/>
</dbReference>
<feature type="chain" id="PRO_5039318935" evidence="1">
    <location>
        <begin position="23"/>
        <end position="388"/>
    </location>
</feature>
<dbReference type="GO" id="GO:0004180">
    <property type="term" value="F:carboxypeptidase activity"/>
    <property type="evidence" value="ECO:0007669"/>
    <property type="project" value="UniProtKB-KW"/>
</dbReference>
<comment type="caution">
    <text evidence="3">The sequence shown here is derived from an EMBL/GenBank/DDBJ whole genome shotgun (WGS) entry which is preliminary data.</text>
</comment>
<dbReference type="EMBL" id="PYAX01000003">
    <property type="protein sequence ID" value="PSL56991.1"/>
    <property type="molecule type" value="Genomic_DNA"/>
</dbReference>
<keyword evidence="3" id="KW-0645">Protease</keyword>
<feature type="domain" description="Beta-lactamase-related" evidence="2">
    <location>
        <begin position="41"/>
        <end position="372"/>
    </location>
</feature>
<dbReference type="InterPro" id="IPR012338">
    <property type="entry name" value="Beta-lactam/transpept-like"/>
</dbReference>
<accession>A0A2P8IEU3</accession>
<dbReference type="Proteomes" id="UP000241118">
    <property type="component" value="Unassembled WGS sequence"/>
</dbReference>